<keyword evidence="2" id="KW-1185">Reference proteome</keyword>
<sequence length="131" mass="14407">MTARRDMQQYQVRYSGPITSLFPRPKLAGSQLAINCWITAVLDSGADSLTGRANLLAVESLFADREFTDALWAFPGARGSWTSLLDDRKDPIYLTRAAQRGNAAGLPASRLHKHFENADRSALMSGNVCLH</sequence>
<name>A0A017SPM0_ASPRC</name>
<dbReference type="RefSeq" id="XP_040642444.1">
    <property type="nucleotide sequence ID" value="XM_040778013.1"/>
</dbReference>
<organism evidence="1 2">
    <name type="scientific">Aspergillus ruber (strain CBS 135680)</name>
    <dbReference type="NCBI Taxonomy" id="1388766"/>
    <lineage>
        <taxon>Eukaryota</taxon>
        <taxon>Fungi</taxon>
        <taxon>Dikarya</taxon>
        <taxon>Ascomycota</taxon>
        <taxon>Pezizomycotina</taxon>
        <taxon>Eurotiomycetes</taxon>
        <taxon>Eurotiomycetidae</taxon>
        <taxon>Eurotiales</taxon>
        <taxon>Aspergillaceae</taxon>
        <taxon>Aspergillus</taxon>
        <taxon>Aspergillus subgen. Aspergillus</taxon>
    </lineage>
</organism>
<proteinExistence type="predicted"/>
<dbReference type="GeneID" id="63693137"/>
<dbReference type="EMBL" id="KK088413">
    <property type="protein sequence ID" value="EYE98756.1"/>
    <property type="molecule type" value="Genomic_DNA"/>
</dbReference>
<dbReference type="HOGENOM" id="CLU_1927168_0_0_1"/>
<dbReference type="Proteomes" id="UP000019804">
    <property type="component" value="Unassembled WGS sequence"/>
</dbReference>
<protein>
    <submittedName>
        <fullName evidence="1">Uncharacterized protein</fullName>
    </submittedName>
</protein>
<accession>A0A017SPM0</accession>
<reference evidence="2" key="1">
    <citation type="journal article" date="2014" name="Nat. Commun.">
        <title>Genomic adaptations of the halophilic Dead Sea filamentous fungus Eurotium rubrum.</title>
        <authorList>
            <person name="Kis-Papo T."/>
            <person name="Weig A.R."/>
            <person name="Riley R."/>
            <person name="Persoh D."/>
            <person name="Salamov A."/>
            <person name="Sun H."/>
            <person name="Lipzen A."/>
            <person name="Wasser S.P."/>
            <person name="Rambold G."/>
            <person name="Grigoriev I.V."/>
            <person name="Nevo E."/>
        </authorList>
    </citation>
    <scope>NUCLEOTIDE SEQUENCE [LARGE SCALE GENOMIC DNA]</scope>
    <source>
        <strain evidence="2">CBS 135680</strain>
    </source>
</reference>
<evidence type="ECO:0000313" key="1">
    <source>
        <dbReference type="EMBL" id="EYE98756.1"/>
    </source>
</evidence>
<evidence type="ECO:0000313" key="2">
    <source>
        <dbReference type="Proteomes" id="UP000019804"/>
    </source>
</evidence>
<dbReference type="AlphaFoldDB" id="A0A017SPM0"/>
<gene>
    <name evidence="1" type="ORF">EURHEDRAFT_222773</name>
</gene>